<dbReference type="Pfam" id="PF00248">
    <property type="entry name" value="Aldo_ket_red"/>
    <property type="match status" value="1"/>
</dbReference>
<name>A0ABR4FFT8_9PEZI</name>
<dbReference type="PANTHER" id="PTHR43364">
    <property type="entry name" value="NADH-SPECIFIC METHYLGLYOXAL REDUCTASE-RELATED"/>
    <property type="match status" value="1"/>
</dbReference>
<organism evidence="3 4">
    <name type="scientific">Diaporthe vaccinii</name>
    <dbReference type="NCBI Taxonomy" id="105482"/>
    <lineage>
        <taxon>Eukaryota</taxon>
        <taxon>Fungi</taxon>
        <taxon>Dikarya</taxon>
        <taxon>Ascomycota</taxon>
        <taxon>Pezizomycotina</taxon>
        <taxon>Sordariomycetes</taxon>
        <taxon>Sordariomycetidae</taxon>
        <taxon>Diaporthales</taxon>
        <taxon>Diaporthaceae</taxon>
        <taxon>Diaporthe</taxon>
        <taxon>Diaporthe eres species complex</taxon>
    </lineage>
</organism>
<evidence type="ECO:0000256" key="1">
    <source>
        <dbReference type="ARBA" id="ARBA00023002"/>
    </source>
</evidence>
<reference evidence="3 4" key="1">
    <citation type="submission" date="2024-03" db="EMBL/GenBank/DDBJ databases">
        <title>A high-quality draft genome sequence of Diaporthe vaccinii, a causative agent of upright dieback and viscid rot disease in cranberry plants.</title>
        <authorList>
            <person name="Sarrasin M."/>
            <person name="Lang B.F."/>
            <person name="Burger G."/>
        </authorList>
    </citation>
    <scope>NUCLEOTIDE SEQUENCE [LARGE SCALE GENOMIC DNA]</scope>
    <source>
        <strain evidence="3 4">IS7</strain>
    </source>
</reference>
<gene>
    <name evidence="3" type="ORF">FJTKL_05412</name>
</gene>
<dbReference type="PANTHER" id="PTHR43364:SF4">
    <property type="entry name" value="NAD(P)-LINKED OXIDOREDUCTASE SUPERFAMILY PROTEIN"/>
    <property type="match status" value="1"/>
</dbReference>
<dbReference type="InterPro" id="IPR020471">
    <property type="entry name" value="AKR"/>
</dbReference>
<evidence type="ECO:0000313" key="3">
    <source>
        <dbReference type="EMBL" id="KAL2293543.1"/>
    </source>
</evidence>
<dbReference type="SUPFAM" id="SSF51430">
    <property type="entry name" value="NAD(P)-linked oxidoreductase"/>
    <property type="match status" value="1"/>
</dbReference>
<keyword evidence="4" id="KW-1185">Reference proteome</keyword>
<dbReference type="CDD" id="cd19075">
    <property type="entry name" value="AKR_AKR7A1-5"/>
    <property type="match status" value="1"/>
</dbReference>
<dbReference type="InterPro" id="IPR050523">
    <property type="entry name" value="AKR_Detox_Biosynth"/>
</dbReference>
<feature type="domain" description="NADP-dependent oxidoreductase" evidence="2">
    <location>
        <begin position="47"/>
        <end position="344"/>
    </location>
</feature>
<protein>
    <recommendedName>
        <fullName evidence="2">NADP-dependent oxidoreductase domain-containing protein</fullName>
    </recommendedName>
</protein>
<sequence>MNIKFSSLTSPILHEANQFGLDLNPAHSTDLTAAFYPIKIIMATPAIVFGGGILTAPYVKDADETQEYLDLLGELGIKIIDTAALYGQSETFLGEKGAASKFTIDTKHPGIMSPEPSTKDVVIASGKESLKKLATSQVDVYYLHNADTRLPFEGTLEGIDALYKAGAFRRFGISNFDAEQVKEVLRICKERGFVPPTVYQGNYNAVGRLPETELFPILRENNIAFYAYSPIAGGFLAKTQEQLKEGKGRWDPESFIGKLYKHLYLDRPTILGALDEWNAIAKSEGIPPAELAFRWTVHNSILDGAKGDAVIIGASSLKQLRGTVAGIQKGPLSAEAQKRIQGIWDSMKHEAFLDNINGLSDEFKKGLGEAVKNHGTGGNA</sequence>
<evidence type="ECO:0000259" key="2">
    <source>
        <dbReference type="Pfam" id="PF00248"/>
    </source>
</evidence>
<accession>A0ABR4FFT8</accession>
<dbReference type="PRINTS" id="PR00069">
    <property type="entry name" value="ALDKETRDTASE"/>
</dbReference>
<evidence type="ECO:0000313" key="4">
    <source>
        <dbReference type="Proteomes" id="UP001600888"/>
    </source>
</evidence>
<dbReference type="InterPro" id="IPR023210">
    <property type="entry name" value="NADP_OxRdtase_dom"/>
</dbReference>
<dbReference type="InterPro" id="IPR036812">
    <property type="entry name" value="NAD(P)_OxRdtase_dom_sf"/>
</dbReference>
<keyword evidence="1" id="KW-0560">Oxidoreductase</keyword>
<dbReference type="Proteomes" id="UP001600888">
    <property type="component" value="Unassembled WGS sequence"/>
</dbReference>
<comment type="caution">
    <text evidence="3">The sequence shown here is derived from an EMBL/GenBank/DDBJ whole genome shotgun (WGS) entry which is preliminary data.</text>
</comment>
<proteinExistence type="predicted"/>
<dbReference type="Gene3D" id="3.20.20.100">
    <property type="entry name" value="NADP-dependent oxidoreductase domain"/>
    <property type="match status" value="1"/>
</dbReference>
<dbReference type="EMBL" id="JBAWTH010000001">
    <property type="protein sequence ID" value="KAL2293543.1"/>
    <property type="molecule type" value="Genomic_DNA"/>
</dbReference>